<keyword evidence="1" id="KW-0812">Transmembrane</keyword>
<accession>A0A0L6ZDB6</accession>
<proteinExistence type="predicted"/>
<evidence type="ECO:0000313" key="2">
    <source>
        <dbReference type="EMBL" id="KOA20773.1"/>
    </source>
</evidence>
<dbReference type="STRING" id="36844.SAMN04488501_10385"/>
<dbReference type="InterPro" id="IPR025373">
    <property type="entry name" value="DUF4363"/>
</dbReference>
<sequence length="126" mass="14821">MRNLVISFLIFIILIITIVFSINFLISKTNYYSEKANQLETLVIQDSWDKAYDISTDFLNGWEKDSKKISIFINHFHIDAINNEILKLTQYIKYQDKSDALAIIHDIKFLLKVLLEMEKVTISNIF</sequence>
<dbReference type="EMBL" id="LHUR01000012">
    <property type="protein sequence ID" value="KOA20773.1"/>
    <property type="molecule type" value="Genomic_DNA"/>
</dbReference>
<keyword evidence="3" id="KW-1185">Reference proteome</keyword>
<evidence type="ECO:0008006" key="4">
    <source>
        <dbReference type="Google" id="ProtNLM"/>
    </source>
</evidence>
<evidence type="ECO:0000256" key="1">
    <source>
        <dbReference type="SAM" id="Phobius"/>
    </source>
</evidence>
<gene>
    <name evidence="2" type="ORF">CLHOM_09150</name>
</gene>
<organism evidence="2 3">
    <name type="scientific">Clostridium homopropionicum DSM 5847</name>
    <dbReference type="NCBI Taxonomy" id="1121318"/>
    <lineage>
        <taxon>Bacteria</taxon>
        <taxon>Bacillati</taxon>
        <taxon>Bacillota</taxon>
        <taxon>Clostridia</taxon>
        <taxon>Eubacteriales</taxon>
        <taxon>Clostridiaceae</taxon>
        <taxon>Clostridium</taxon>
    </lineage>
</organism>
<evidence type="ECO:0000313" key="3">
    <source>
        <dbReference type="Proteomes" id="UP000037043"/>
    </source>
</evidence>
<dbReference type="Proteomes" id="UP000037043">
    <property type="component" value="Unassembled WGS sequence"/>
</dbReference>
<comment type="caution">
    <text evidence="2">The sequence shown here is derived from an EMBL/GenBank/DDBJ whole genome shotgun (WGS) entry which is preliminary data.</text>
</comment>
<dbReference type="AlphaFoldDB" id="A0A0L6ZDB6"/>
<name>A0A0L6ZDB6_9CLOT</name>
<dbReference type="PATRIC" id="fig|1121318.3.peg.920"/>
<keyword evidence="1" id="KW-1133">Transmembrane helix</keyword>
<protein>
    <recommendedName>
        <fullName evidence="4">DUF4363 family protein</fullName>
    </recommendedName>
</protein>
<dbReference type="Pfam" id="PF14276">
    <property type="entry name" value="DUF4363"/>
    <property type="match status" value="1"/>
</dbReference>
<feature type="transmembrane region" description="Helical" evidence="1">
    <location>
        <begin position="6"/>
        <end position="26"/>
    </location>
</feature>
<dbReference type="RefSeq" id="WP_052220497.1">
    <property type="nucleotide sequence ID" value="NZ_LHUR01000012.1"/>
</dbReference>
<reference evidence="3" key="1">
    <citation type="submission" date="2015-08" db="EMBL/GenBank/DDBJ databases">
        <title>Genome sequence of the strict anaerobe Clostridium homopropionicum LuHBu1 (DSM 5847T).</title>
        <authorList>
            <person name="Poehlein A."/>
            <person name="Beck M."/>
            <person name="Schiel-Bengelsdorf B."/>
            <person name="Bengelsdorf F.R."/>
            <person name="Daniel R."/>
            <person name="Duerre P."/>
        </authorList>
    </citation>
    <scope>NUCLEOTIDE SEQUENCE [LARGE SCALE GENOMIC DNA]</scope>
    <source>
        <strain evidence="3">DSM 5847</strain>
    </source>
</reference>
<keyword evidence="1" id="KW-0472">Membrane</keyword>